<dbReference type="AlphaFoldDB" id="A0A0G4J0D3"/>
<dbReference type="InterPro" id="IPR011990">
    <property type="entry name" value="TPR-like_helical_dom_sf"/>
</dbReference>
<dbReference type="Proteomes" id="UP000039324">
    <property type="component" value="Unassembled WGS sequence"/>
</dbReference>
<dbReference type="STRING" id="37360.A0A0G4J0D3"/>
<protein>
    <recommendedName>
        <fullName evidence="5">Pentacotripeptide-repeat region of PRORP domain-containing protein</fullName>
    </recommendedName>
</protein>
<dbReference type="PROSITE" id="PS51375">
    <property type="entry name" value="PPR"/>
    <property type="match status" value="1"/>
</dbReference>
<sequence length="389" mass="42008">MGAHVRRSWSSRLVRLRWVATRPGPSNGPPALIDFFRRPSIHVAMRILEQEDSADRGWAVFRHVIDCRLRPRVPFFHRVLQFCRRTAPGKAPDVIRAAIEQGVPVDGPAFCSYLGCCRRAGRRALLDDALALYRQVGPPAPNVICTLAGLCRDHGRPASALFLVEDALRRAVEFTDVLLSVLAACCAESGCTAGADTAERLLGLVACRRIPAHRNQQTFGNLVKALVAQGRCVQAAAVLPVMDSVRLVPDQHVYALVIGGLARQGTTAGIGRALAVFRSMTARGIDLHAPVLLTLVAACGHCSCVGALDEVGRVATAHPGAWLDDVYLVNAFLAAYHRCGRADVADALFRRVPAPDATTCNTMVSAYAKVGRVADALDLVRSMRSRAMR</sequence>
<name>A0A0G4J0D3_PLABS</name>
<dbReference type="Gene3D" id="1.25.40.10">
    <property type="entry name" value="Tetratricopeptide repeat domain"/>
    <property type="match status" value="2"/>
</dbReference>
<dbReference type="InterPro" id="IPR002885">
    <property type="entry name" value="PPR_rpt"/>
</dbReference>
<dbReference type="EMBL" id="CDSF01000102">
    <property type="protein sequence ID" value="CEP00794.1"/>
    <property type="molecule type" value="Genomic_DNA"/>
</dbReference>
<dbReference type="PANTHER" id="PTHR47447">
    <property type="entry name" value="OS03G0856100 PROTEIN"/>
    <property type="match status" value="1"/>
</dbReference>
<feature type="repeat" description="PPR" evidence="2">
    <location>
        <begin position="356"/>
        <end position="389"/>
    </location>
</feature>
<accession>A0A0G4J0D3</accession>
<feature type="non-terminal residue" evidence="3">
    <location>
        <position position="389"/>
    </location>
</feature>
<dbReference type="NCBIfam" id="TIGR00756">
    <property type="entry name" value="PPR"/>
    <property type="match status" value="1"/>
</dbReference>
<proteinExistence type="predicted"/>
<evidence type="ECO:0000256" key="1">
    <source>
        <dbReference type="ARBA" id="ARBA00022737"/>
    </source>
</evidence>
<dbReference type="PANTHER" id="PTHR47447:SF17">
    <property type="entry name" value="OS12G0638900 PROTEIN"/>
    <property type="match status" value="1"/>
</dbReference>
<evidence type="ECO:0008006" key="5">
    <source>
        <dbReference type="Google" id="ProtNLM"/>
    </source>
</evidence>
<keyword evidence="4" id="KW-1185">Reference proteome</keyword>
<evidence type="ECO:0000313" key="3">
    <source>
        <dbReference type="EMBL" id="CEP00794.1"/>
    </source>
</evidence>
<organism evidence="3 4">
    <name type="scientific">Plasmodiophora brassicae</name>
    <name type="common">Clubroot disease agent</name>
    <dbReference type="NCBI Taxonomy" id="37360"/>
    <lineage>
        <taxon>Eukaryota</taxon>
        <taxon>Sar</taxon>
        <taxon>Rhizaria</taxon>
        <taxon>Endomyxa</taxon>
        <taxon>Phytomyxea</taxon>
        <taxon>Plasmodiophorida</taxon>
        <taxon>Plasmodiophoridae</taxon>
        <taxon>Plasmodiophora</taxon>
    </lineage>
</organism>
<dbReference type="Pfam" id="PF01535">
    <property type="entry name" value="PPR"/>
    <property type="match status" value="1"/>
</dbReference>
<reference evidence="3 4" key="1">
    <citation type="submission" date="2015-02" db="EMBL/GenBank/DDBJ databases">
        <authorList>
            <person name="Chooi Y.-H."/>
        </authorList>
    </citation>
    <scope>NUCLEOTIDE SEQUENCE [LARGE SCALE GENOMIC DNA]</scope>
    <source>
        <strain evidence="3">E3</strain>
    </source>
</reference>
<evidence type="ECO:0000313" key="4">
    <source>
        <dbReference type="Proteomes" id="UP000039324"/>
    </source>
</evidence>
<dbReference type="OrthoDB" id="185373at2759"/>
<gene>
    <name evidence="3" type="ORF">PBRA_008106</name>
</gene>
<keyword evidence="1" id="KW-0677">Repeat</keyword>
<evidence type="ECO:0000256" key="2">
    <source>
        <dbReference type="PROSITE-ProRule" id="PRU00708"/>
    </source>
</evidence>